<dbReference type="Proteomes" id="UP000826195">
    <property type="component" value="Unassembled WGS sequence"/>
</dbReference>
<accession>A0AAV7ISB3</accession>
<gene>
    <name evidence="1" type="ORF">KQX54_011443</name>
</gene>
<dbReference type="AlphaFoldDB" id="A0AAV7ISB3"/>
<name>A0AAV7ISB3_COTGL</name>
<evidence type="ECO:0000313" key="2">
    <source>
        <dbReference type="Proteomes" id="UP000826195"/>
    </source>
</evidence>
<organism evidence="1 2">
    <name type="scientific">Cotesia glomerata</name>
    <name type="common">Lepidopteran parasitic wasp</name>
    <name type="synonym">Apanteles glomeratus</name>
    <dbReference type="NCBI Taxonomy" id="32391"/>
    <lineage>
        <taxon>Eukaryota</taxon>
        <taxon>Metazoa</taxon>
        <taxon>Ecdysozoa</taxon>
        <taxon>Arthropoda</taxon>
        <taxon>Hexapoda</taxon>
        <taxon>Insecta</taxon>
        <taxon>Pterygota</taxon>
        <taxon>Neoptera</taxon>
        <taxon>Endopterygota</taxon>
        <taxon>Hymenoptera</taxon>
        <taxon>Apocrita</taxon>
        <taxon>Ichneumonoidea</taxon>
        <taxon>Braconidae</taxon>
        <taxon>Microgastrinae</taxon>
        <taxon>Cotesia</taxon>
    </lineage>
</organism>
<evidence type="ECO:0000313" key="1">
    <source>
        <dbReference type="EMBL" id="KAH0567663.1"/>
    </source>
</evidence>
<reference evidence="1 2" key="1">
    <citation type="journal article" date="2021" name="J. Hered.">
        <title>A chromosome-level genome assembly of the parasitoid wasp, Cotesia glomerata (Hymenoptera: Braconidae).</title>
        <authorList>
            <person name="Pinto B.J."/>
            <person name="Weis J.J."/>
            <person name="Gamble T."/>
            <person name="Ode P.J."/>
            <person name="Paul R."/>
            <person name="Zaspel J.M."/>
        </authorList>
    </citation>
    <scope>NUCLEOTIDE SEQUENCE [LARGE SCALE GENOMIC DNA]</scope>
    <source>
        <strain evidence="1">CgM1</strain>
    </source>
</reference>
<sequence>MRKKSREGNKTKKSQQLCIAYFLGRYWHLFRLDSPLRVSKKRIEAFATCSQYSFQHSNSRWLPCSGREYSSAAKLWQPTVSSPRVYFCFTARSACLAWQPVPRESEY</sequence>
<keyword evidence="2" id="KW-1185">Reference proteome</keyword>
<protein>
    <submittedName>
        <fullName evidence="1">Uncharacterized protein</fullName>
    </submittedName>
</protein>
<proteinExistence type="predicted"/>
<dbReference type="EMBL" id="JAHXZJ010000001">
    <property type="protein sequence ID" value="KAH0567663.1"/>
    <property type="molecule type" value="Genomic_DNA"/>
</dbReference>
<comment type="caution">
    <text evidence="1">The sequence shown here is derived from an EMBL/GenBank/DDBJ whole genome shotgun (WGS) entry which is preliminary data.</text>
</comment>